<reference evidence="2" key="1">
    <citation type="submission" date="2022-03" db="EMBL/GenBank/DDBJ databases">
        <title>De novo assembled genomes of Belliella spp. (Cyclobacteriaceae) strains.</title>
        <authorList>
            <person name="Szabo A."/>
            <person name="Korponai K."/>
            <person name="Felfoldi T."/>
        </authorList>
    </citation>
    <scope>NUCLEOTIDE SEQUENCE</scope>
    <source>
        <strain evidence="2">DSM 111904</strain>
    </source>
</reference>
<evidence type="ECO:0000256" key="1">
    <source>
        <dbReference type="ARBA" id="ARBA00006479"/>
    </source>
</evidence>
<evidence type="ECO:0000313" key="3">
    <source>
        <dbReference type="Proteomes" id="UP001165489"/>
    </source>
</evidence>
<dbReference type="Proteomes" id="UP001165489">
    <property type="component" value="Unassembled WGS sequence"/>
</dbReference>
<dbReference type="PANTHER" id="PTHR18964:SF149">
    <property type="entry name" value="BIFUNCTIONAL UDP-N-ACETYLGLUCOSAMINE 2-EPIMERASE_N-ACETYLMANNOSAMINE KINASE"/>
    <property type="match status" value="1"/>
</dbReference>
<sequence>MYSIGVDIGGSHISSCMFEHSDKRLLLESMVCLPVDNKGSIEEILSVWIQAIRQTITISKVKFQGIGIAIPGPFDYINGISLISGVQKYEALYNVNVRAELSEQLDIPASEIYFINDAMAFGVAESTIGTTSNYNRVVAITLGTGLGATFCISGVPYIEGEGVPQNGILFEKQYKGQLADEFFSTRGIINHYKSISGEKVGSVLELSNKISSDSNAMATFIWFGKELGTFLQPFLDSFGAEVLVLGGNISKSFELFEESLKSQVNDIPICISTQTEESAILGAAMYYQLKHHFAV</sequence>
<gene>
    <name evidence="2" type="ORF">MM239_06785</name>
</gene>
<comment type="caution">
    <text evidence="2">The sequence shown here is derived from an EMBL/GenBank/DDBJ whole genome shotgun (WGS) entry which is preliminary data.</text>
</comment>
<dbReference type="EMBL" id="JAKZGP010000012">
    <property type="protein sequence ID" value="MCH7409092.1"/>
    <property type="molecule type" value="Genomic_DNA"/>
</dbReference>
<dbReference type="InterPro" id="IPR000600">
    <property type="entry name" value="ROK"/>
</dbReference>
<keyword evidence="3" id="KW-1185">Reference proteome</keyword>
<dbReference type="RefSeq" id="WP_241347451.1">
    <property type="nucleotide sequence ID" value="NZ_JAKZGP010000012.1"/>
</dbReference>
<evidence type="ECO:0000313" key="2">
    <source>
        <dbReference type="EMBL" id="MCH7409092.1"/>
    </source>
</evidence>
<protein>
    <submittedName>
        <fullName evidence="2">ROK family protein</fullName>
    </submittedName>
</protein>
<accession>A0ABS9UY47</accession>
<dbReference type="InterPro" id="IPR043129">
    <property type="entry name" value="ATPase_NBD"/>
</dbReference>
<dbReference type="Pfam" id="PF00480">
    <property type="entry name" value="ROK"/>
    <property type="match status" value="1"/>
</dbReference>
<name>A0ABS9UY47_9BACT</name>
<proteinExistence type="inferred from homology"/>
<dbReference type="CDD" id="cd23763">
    <property type="entry name" value="ASKHA_ATPase_ROK"/>
    <property type="match status" value="1"/>
</dbReference>
<dbReference type="SUPFAM" id="SSF53067">
    <property type="entry name" value="Actin-like ATPase domain"/>
    <property type="match status" value="1"/>
</dbReference>
<dbReference type="Gene3D" id="3.30.420.40">
    <property type="match status" value="2"/>
</dbReference>
<comment type="similarity">
    <text evidence="1">Belongs to the ROK (NagC/XylR) family.</text>
</comment>
<dbReference type="PANTHER" id="PTHR18964">
    <property type="entry name" value="ROK (REPRESSOR, ORF, KINASE) FAMILY"/>
    <property type="match status" value="1"/>
</dbReference>
<organism evidence="2 3">
    <name type="scientific">Belliella filtrata</name>
    <dbReference type="NCBI Taxonomy" id="2923435"/>
    <lineage>
        <taxon>Bacteria</taxon>
        <taxon>Pseudomonadati</taxon>
        <taxon>Bacteroidota</taxon>
        <taxon>Cytophagia</taxon>
        <taxon>Cytophagales</taxon>
        <taxon>Cyclobacteriaceae</taxon>
        <taxon>Belliella</taxon>
    </lineage>
</organism>